<evidence type="ECO:0000256" key="1">
    <source>
        <dbReference type="SAM" id="MobiDB-lite"/>
    </source>
</evidence>
<gene>
    <name evidence="2" type="ORF">EVAR_78859_1</name>
</gene>
<organism evidence="2 3">
    <name type="scientific">Eumeta variegata</name>
    <name type="common">Bagworm moth</name>
    <name type="synonym">Eumeta japonica</name>
    <dbReference type="NCBI Taxonomy" id="151549"/>
    <lineage>
        <taxon>Eukaryota</taxon>
        <taxon>Metazoa</taxon>
        <taxon>Ecdysozoa</taxon>
        <taxon>Arthropoda</taxon>
        <taxon>Hexapoda</taxon>
        <taxon>Insecta</taxon>
        <taxon>Pterygota</taxon>
        <taxon>Neoptera</taxon>
        <taxon>Endopterygota</taxon>
        <taxon>Lepidoptera</taxon>
        <taxon>Glossata</taxon>
        <taxon>Ditrysia</taxon>
        <taxon>Tineoidea</taxon>
        <taxon>Psychidae</taxon>
        <taxon>Oiketicinae</taxon>
        <taxon>Eumeta</taxon>
    </lineage>
</organism>
<keyword evidence="3" id="KW-1185">Reference proteome</keyword>
<name>A0A4C1U285_EUMVA</name>
<comment type="caution">
    <text evidence="2">The sequence shown here is derived from an EMBL/GenBank/DDBJ whole genome shotgun (WGS) entry which is preliminary data.</text>
</comment>
<reference evidence="2 3" key="1">
    <citation type="journal article" date="2019" name="Commun. Biol.">
        <title>The bagworm genome reveals a unique fibroin gene that provides high tensile strength.</title>
        <authorList>
            <person name="Kono N."/>
            <person name="Nakamura H."/>
            <person name="Ohtoshi R."/>
            <person name="Tomita M."/>
            <person name="Numata K."/>
            <person name="Arakawa K."/>
        </authorList>
    </citation>
    <scope>NUCLEOTIDE SEQUENCE [LARGE SCALE GENOMIC DNA]</scope>
</reference>
<dbReference type="EMBL" id="BGZK01000119">
    <property type="protein sequence ID" value="GBP20483.1"/>
    <property type="molecule type" value="Genomic_DNA"/>
</dbReference>
<evidence type="ECO:0000313" key="3">
    <source>
        <dbReference type="Proteomes" id="UP000299102"/>
    </source>
</evidence>
<proteinExistence type="predicted"/>
<feature type="region of interest" description="Disordered" evidence="1">
    <location>
        <begin position="97"/>
        <end position="127"/>
    </location>
</feature>
<dbReference type="AlphaFoldDB" id="A0A4C1U285"/>
<accession>A0A4C1U285</accession>
<feature type="region of interest" description="Disordered" evidence="1">
    <location>
        <begin position="151"/>
        <end position="175"/>
    </location>
</feature>
<protein>
    <submittedName>
        <fullName evidence="2">Uncharacterized protein</fullName>
    </submittedName>
</protein>
<sequence>MGDRLKQPFKVKCFETNQNVTKMDNFIDRSEEPFSPPLSSWTTYNHKLEDEPSIAPTMSIELGEFISGVVCPPAGPIILLQWTKPYIDDNFVSSRTPPARDFRGRTNTQATSAGVPKQWGAPPKGDVERCQGGRDAFAFLKEKILNSARKLSKKKKNFTRSGGRRPSPEESPARCRPYRNAIRVRYAAWPSPTCEHGTTFNSGPGHVISLGAARKWAGSSGALPHSHSFRCFLGFHCCISSSIAGQPSTSDSFPPRPLKCSQRWSSPLVDSRYLRGGRWRVMSHRSLTRWTKRNSGTCYFASVFRLKLIPTGPLNAAMRFAVVQIPHYRDNARQVETCRANSQLRDTLRLN</sequence>
<evidence type="ECO:0000313" key="2">
    <source>
        <dbReference type="EMBL" id="GBP20483.1"/>
    </source>
</evidence>
<dbReference type="Proteomes" id="UP000299102">
    <property type="component" value="Unassembled WGS sequence"/>
</dbReference>